<dbReference type="InterPro" id="IPR011333">
    <property type="entry name" value="SKP1/BTB/POZ_sf"/>
</dbReference>
<dbReference type="EMBL" id="OX465082">
    <property type="protein sequence ID" value="CAI9289414.1"/>
    <property type="molecule type" value="Genomic_DNA"/>
</dbReference>
<dbReference type="SUPFAM" id="SSF54695">
    <property type="entry name" value="POZ domain"/>
    <property type="match status" value="1"/>
</dbReference>
<gene>
    <name evidence="3" type="ORF">LSALG_LOCUS28654</name>
</gene>
<dbReference type="PANTHER" id="PTHR46710">
    <property type="entry name" value="ARM REPEAT PROTEIN INTERACTING WITH ABF2"/>
    <property type="match status" value="1"/>
</dbReference>
<proteinExistence type="predicted"/>
<dbReference type="InterPro" id="IPR000210">
    <property type="entry name" value="BTB/POZ_dom"/>
</dbReference>
<dbReference type="Proteomes" id="UP001177003">
    <property type="component" value="Chromosome 6"/>
</dbReference>
<evidence type="ECO:0000313" key="4">
    <source>
        <dbReference type="Proteomes" id="UP001177003"/>
    </source>
</evidence>
<dbReference type="InterPro" id="IPR044282">
    <property type="entry name" value="ABAP1/ARIA"/>
</dbReference>
<name>A0AA35ZC51_LACSI</name>
<dbReference type="AlphaFoldDB" id="A0AA35ZC51"/>
<organism evidence="3 4">
    <name type="scientific">Lactuca saligna</name>
    <name type="common">Willowleaf lettuce</name>
    <dbReference type="NCBI Taxonomy" id="75948"/>
    <lineage>
        <taxon>Eukaryota</taxon>
        <taxon>Viridiplantae</taxon>
        <taxon>Streptophyta</taxon>
        <taxon>Embryophyta</taxon>
        <taxon>Tracheophyta</taxon>
        <taxon>Spermatophyta</taxon>
        <taxon>Magnoliopsida</taxon>
        <taxon>eudicotyledons</taxon>
        <taxon>Gunneridae</taxon>
        <taxon>Pentapetalae</taxon>
        <taxon>asterids</taxon>
        <taxon>campanulids</taxon>
        <taxon>Asterales</taxon>
        <taxon>Asteraceae</taxon>
        <taxon>Cichorioideae</taxon>
        <taxon>Cichorieae</taxon>
        <taxon>Lactucinae</taxon>
        <taxon>Lactuca</taxon>
    </lineage>
</organism>
<evidence type="ECO:0000259" key="2">
    <source>
        <dbReference type="PROSITE" id="PS50097"/>
    </source>
</evidence>
<evidence type="ECO:0000256" key="1">
    <source>
        <dbReference type="ARBA" id="ARBA00004906"/>
    </source>
</evidence>
<evidence type="ECO:0000313" key="3">
    <source>
        <dbReference type="EMBL" id="CAI9289414.1"/>
    </source>
</evidence>
<reference evidence="3" key="1">
    <citation type="submission" date="2023-04" db="EMBL/GenBank/DDBJ databases">
        <authorList>
            <person name="Vijverberg K."/>
            <person name="Xiong W."/>
            <person name="Schranz E."/>
        </authorList>
    </citation>
    <scope>NUCLEOTIDE SEQUENCE</scope>
</reference>
<dbReference type="Pfam" id="PF00651">
    <property type="entry name" value="BTB"/>
    <property type="match status" value="1"/>
</dbReference>
<protein>
    <recommendedName>
        <fullName evidence="2">BTB domain-containing protein</fullName>
    </recommendedName>
</protein>
<comment type="pathway">
    <text evidence="1">Protein modification; protein ubiquitination.</text>
</comment>
<dbReference type="PROSITE" id="PS50097">
    <property type="entry name" value="BTB"/>
    <property type="match status" value="1"/>
</dbReference>
<accession>A0AA35ZC51</accession>
<dbReference type="PANTHER" id="PTHR46710:SF1">
    <property type="entry name" value="ARM REPEAT PROTEIN INTERACTING WITH ABF2"/>
    <property type="match status" value="1"/>
</dbReference>
<feature type="domain" description="BTB" evidence="2">
    <location>
        <begin position="43"/>
        <end position="94"/>
    </location>
</feature>
<keyword evidence="4" id="KW-1185">Reference proteome</keyword>
<dbReference type="Gene3D" id="3.30.710.10">
    <property type="entry name" value="Potassium Channel Kv1.1, Chain A"/>
    <property type="match status" value="1"/>
</dbReference>
<sequence length="321" mass="35862">MDADGCIDLGCLLRVTAGYGTKGMLLFVMVYLGEQYVNNPTLSNVTLMIEGKRFYAHRIYLLASSDAFRAMFDGGYRVMEKVHPGTSKCVMSYVIGVHSLKESTITVKLLVFRFLTGCEHLFLPFLPFTCRLMIFQECSDYFPKIPHGLDPVSSMFKQHVAAEGTTLVKQAKDVASNKKAEKRLQVDPATWPIMIFKISYFGMARSFGGNETQAKVKTQRVVGIYSLHHQESDDAYVTTLPTQITDDAAPDNATAAVLPPSPTRFRILPSRNSMLSLKVSLRLMSYFAPAGTEVCVSPETELELYRIGMNNKVLRNPTRLI</sequence>